<comment type="similarity">
    <text evidence="5">Belongs to the FMN-dependent alpha-hydroxy acid dehydrogenase family.</text>
</comment>
<dbReference type="PIRSF" id="PIRSF000138">
    <property type="entry name" value="Al-hdrx_acd_dh"/>
    <property type="match status" value="1"/>
</dbReference>
<dbReference type="PANTHER" id="PTHR10578:SF149">
    <property type="entry name" value="2-HYDROXYACID OXIDASE 2"/>
    <property type="match status" value="1"/>
</dbReference>
<comment type="cofactor">
    <cofactor evidence="1">
        <name>FMN</name>
        <dbReference type="ChEBI" id="CHEBI:58210"/>
    </cofactor>
</comment>
<organism evidence="7">
    <name type="scientific">marine metagenome</name>
    <dbReference type="NCBI Taxonomy" id="408172"/>
    <lineage>
        <taxon>unclassified sequences</taxon>
        <taxon>metagenomes</taxon>
        <taxon>ecological metagenomes</taxon>
    </lineage>
</organism>
<dbReference type="InterPro" id="IPR037396">
    <property type="entry name" value="FMN_HAD"/>
</dbReference>
<name>A0A382GMN1_9ZZZZ</name>
<dbReference type="EMBL" id="UINC01056403">
    <property type="protein sequence ID" value="SVB76390.1"/>
    <property type="molecule type" value="Genomic_DNA"/>
</dbReference>
<dbReference type="InterPro" id="IPR013785">
    <property type="entry name" value="Aldolase_TIM"/>
</dbReference>
<keyword evidence="3" id="KW-0288">FMN</keyword>
<feature type="domain" description="FMN hydroxy acid dehydrogenase" evidence="6">
    <location>
        <begin position="1"/>
        <end position="382"/>
    </location>
</feature>
<evidence type="ECO:0000256" key="5">
    <source>
        <dbReference type="ARBA" id="ARBA00024042"/>
    </source>
</evidence>
<dbReference type="GO" id="GO:0010181">
    <property type="term" value="F:FMN binding"/>
    <property type="evidence" value="ECO:0007669"/>
    <property type="project" value="InterPro"/>
</dbReference>
<dbReference type="InterPro" id="IPR000262">
    <property type="entry name" value="FMN-dep_DH"/>
</dbReference>
<keyword evidence="4" id="KW-0560">Oxidoreductase</keyword>
<dbReference type="FunFam" id="3.20.20.70:FF:000029">
    <property type="entry name" value="L-lactate dehydrogenase"/>
    <property type="match status" value="1"/>
</dbReference>
<dbReference type="Gene3D" id="3.20.20.70">
    <property type="entry name" value="Aldolase class I"/>
    <property type="match status" value="1"/>
</dbReference>
<dbReference type="InterPro" id="IPR008259">
    <property type="entry name" value="FMN_hydac_DH_AS"/>
</dbReference>
<dbReference type="Pfam" id="PF01070">
    <property type="entry name" value="FMN_dh"/>
    <property type="match status" value="1"/>
</dbReference>
<dbReference type="PROSITE" id="PS51349">
    <property type="entry name" value="FMN_HYDROXY_ACID_DH_2"/>
    <property type="match status" value="1"/>
</dbReference>
<keyword evidence="2" id="KW-0285">Flavoprotein</keyword>
<proteinExistence type="inferred from homology"/>
<evidence type="ECO:0000259" key="6">
    <source>
        <dbReference type="PROSITE" id="PS51349"/>
    </source>
</evidence>
<evidence type="ECO:0000256" key="3">
    <source>
        <dbReference type="ARBA" id="ARBA00022643"/>
    </source>
</evidence>
<dbReference type="GO" id="GO:0016614">
    <property type="term" value="F:oxidoreductase activity, acting on CH-OH group of donors"/>
    <property type="evidence" value="ECO:0007669"/>
    <property type="project" value="UniProtKB-ARBA"/>
</dbReference>
<dbReference type="PROSITE" id="PS00557">
    <property type="entry name" value="FMN_HYDROXY_ACID_DH_1"/>
    <property type="match status" value="1"/>
</dbReference>
<evidence type="ECO:0000313" key="7">
    <source>
        <dbReference type="EMBL" id="SVB76390.1"/>
    </source>
</evidence>
<dbReference type="CDD" id="cd02809">
    <property type="entry name" value="alpha_hydroxyacid_oxid_FMN"/>
    <property type="match status" value="1"/>
</dbReference>
<accession>A0A382GMN1</accession>
<protein>
    <recommendedName>
        <fullName evidence="6">FMN hydroxy acid dehydrogenase domain-containing protein</fullName>
    </recommendedName>
</protein>
<evidence type="ECO:0000256" key="2">
    <source>
        <dbReference type="ARBA" id="ARBA00022630"/>
    </source>
</evidence>
<gene>
    <name evidence="7" type="ORF">METZ01_LOCUS229244</name>
</gene>
<reference evidence="7" key="1">
    <citation type="submission" date="2018-05" db="EMBL/GenBank/DDBJ databases">
        <authorList>
            <person name="Lanie J.A."/>
            <person name="Ng W.-L."/>
            <person name="Kazmierczak K.M."/>
            <person name="Andrzejewski T.M."/>
            <person name="Davidsen T.M."/>
            <person name="Wayne K.J."/>
            <person name="Tettelin H."/>
            <person name="Glass J.I."/>
            <person name="Rusch D."/>
            <person name="Podicherti R."/>
            <person name="Tsui H.-C.T."/>
            <person name="Winkler M.E."/>
        </authorList>
    </citation>
    <scope>NUCLEOTIDE SEQUENCE</scope>
</reference>
<dbReference type="AlphaFoldDB" id="A0A382GMN1"/>
<evidence type="ECO:0000256" key="4">
    <source>
        <dbReference type="ARBA" id="ARBA00023002"/>
    </source>
</evidence>
<dbReference type="InterPro" id="IPR012133">
    <property type="entry name" value="Alpha-hydoxy_acid_DH_FMN"/>
</dbReference>
<dbReference type="PANTHER" id="PTHR10578">
    <property type="entry name" value="S -2-HYDROXY-ACID OXIDASE-RELATED"/>
    <property type="match status" value="1"/>
</dbReference>
<sequence length="382" mass="41719">MTLKKCNNIADLRGRAKKKLPWPIFNYLDGGADDEIALRRNTLAFDEYELLPTQLSDISNIDLSTTLLGKDIGWPVFLAPTGASRLFHHEKEPAVARAAENFETIYSLSTLGTTTIEEIGAISSGPKMYQIYVFKDRGITQNFVDRCKASNFDAICLTVDTPVAGNRERDLVTGFGVPPKFNVRSLLSYLWHISWSVRAIFDGGFDIVNVTSSPGVAKDINEGVVAYLNSQFDRSLTWKDVEWLASQWDGPLVIKGIQTVDDARKAVDSGATAVMLSNHGGRQLESSPAPVDCIAPVADALWDKLEIICDGGIRRGNHVVKALSLGANACSIGRGYLFGLAAGGQSGVEHALALLQAEVERTMALLGCNSVKKLNEKYVRRR</sequence>
<dbReference type="SUPFAM" id="SSF51395">
    <property type="entry name" value="FMN-linked oxidoreductases"/>
    <property type="match status" value="1"/>
</dbReference>
<evidence type="ECO:0000256" key="1">
    <source>
        <dbReference type="ARBA" id="ARBA00001917"/>
    </source>
</evidence>